<dbReference type="GO" id="GO:0016887">
    <property type="term" value="F:ATP hydrolysis activity"/>
    <property type="evidence" value="ECO:0007669"/>
    <property type="project" value="InterPro"/>
</dbReference>
<dbReference type="SFLD" id="SFLDF00027">
    <property type="entry name" value="p-type_atpase"/>
    <property type="match status" value="1"/>
</dbReference>
<feature type="transmembrane region" description="Helical" evidence="11">
    <location>
        <begin position="247"/>
        <end position="271"/>
    </location>
</feature>
<comment type="subcellular location">
    <subcellularLocation>
        <location evidence="1">Endomembrane system</location>
        <topology evidence="1">Multi-pass membrane protein</topology>
    </subcellularLocation>
</comment>
<dbReference type="InterPro" id="IPR036412">
    <property type="entry name" value="HAD-like_sf"/>
</dbReference>
<feature type="transmembrane region" description="Helical" evidence="11">
    <location>
        <begin position="769"/>
        <end position="790"/>
    </location>
</feature>
<evidence type="ECO:0000256" key="9">
    <source>
        <dbReference type="ARBA" id="ARBA00022989"/>
    </source>
</evidence>
<evidence type="ECO:0000313" key="14">
    <source>
        <dbReference type="Proteomes" id="UP000177907"/>
    </source>
</evidence>
<dbReference type="Pfam" id="PF00689">
    <property type="entry name" value="Cation_ATPase_C"/>
    <property type="match status" value="1"/>
</dbReference>
<reference evidence="13 14" key="1">
    <citation type="journal article" date="2016" name="Nat. Commun.">
        <title>Thousands of microbial genomes shed light on interconnected biogeochemical processes in an aquifer system.</title>
        <authorList>
            <person name="Anantharaman K."/>
            <person name="Brown C.T."/>
            <person name="Hug L.A."/>
            <person name="Sharon I."/>
            <person name="Castelle C.J."/>
            <person name="Probst A.J."/>
            <person name="Thomas B.C."/>
            <person name="Singh A."/>
            <person name="Wilkins M.J."/>
            <person name="Karaoz U."/>
            <person name="Brodie E.L."/>
            <person name="Williams K.H."/>
            <person name="Hubbard S.S."/>
            <person name="Banfield J.F."/>
        </authorList>
    </citation>
    <scope>NUCLEOTIDE SEQUENCE [LARGE SCALE GENOMIC DNA]</scope>
</reference>
<evidence type="ECO:0000259" key="12">
    <source>
        <dbReference type="SMART" id="SM00831"/>
    </source>
</evidence>
<dbReference type="GO" id="GO:0036376">
    <property type="term" value="P:sodium ion export across plasma membrane"/>
    <property type="evidence" value="ECO:0007669"/>
    <property type="project" value="TreeGrafter"/>
</dbReference>
<dbReference type="InterPro" id="IPR001757">
    <property type="entry name" value="P_typ_ATPase"/>
</dbReference>
<dbReference type="InterPro" id="IPR023214">
    <property type="entry name" value="HAD_sf"/>
</dbReference>
<dbReference type="GO" id="GO:1990573">
    <property type="term" value="P:potassium ion import across plasma membrane"/>
    <property type="evidence" value="ECO:0007669"/>
    <property type="project" value="TreeGrafter"/>
</dbReference>
<keyword evidence="10 11" id="KW-0472">Membrane</keyword>
<evidence type="ECO:0000256" key="8">
    <source>
        <dbReference type="ARBA" id="ARBA00022967"/>
    </source>
</evidence>
<dbReference type="InterPro" id="IPR008250">
    <property type="entry name" value="ATPase_P-typ_transduc_dom_A_sf"/>
</dbReference>
<dbReference type="Pfam" id="PF00122">
    <property type="entry name" value="E1-E2_ATPase"/>
    <property type="match status" value="1"/>
</dbReference>
<evidence type="ECO:0000256" key="4">
    <source>
        <dbReference type="ARBA" id="ARBA00022692"/>
    </source>
</evidence>
<evidence type="ECO:0000256" key="10">
    <source>
        <dbReference type="ARBA" id="ARBA00023136"/>
    </source>
</evidence>
<dbReference type="Pfam" id="PF00702">
    <property type="entry name" value="Hydrolase"/>
    <property type="match status" value="1"/>
</dbReference>
<protein>
    <recommendedName>
        <fullName evidence="12">Cation-transporting P-type ATPase N-terminal domain-containing protein</fullName>
    </recommendedName>
</protein>
<gene>
    <name evidence="13" type="ORF">A3J93_05635</name>
</gene>
<evidence type="ECO:0000256" key="3">
    <source>
        <dbReference type="ARBA" id="ARBA00022553"/>
    </source>
</evidence>
<dbReference type="InterPro" id="IPR059000">
    <property type="entry name" value="ATPase_P-type_domA"/>
</dbReference>
<feature type="transmembrane region" description="Helical" evidence="11">
    <location>
        <begin position="277"/>
        <end position="302"/>
    </location>
</feature>
<evidence type="ECO:0000313" key="13">
    <source>
        <dbReference type="EMBL" id="OGH88103.1"/>
    </source>
</evidence>
<dbReference type="GO" id="GO:0005524">
    <property type="term" value="F:ATP binding"/>
    <property type="evidence" value="ECO:0007669"/>
    <property type="project" value="UniProtKB-KW"/>
</dbReference>
<dbReference type="FunFam" id="2.70.150.10:FF:000160">
    <property type="entry name" value="Sarcoplasmic/endoplasmic reticulum calcium ATPase 1"/>
    <property type="match status" value="1"/>
</dbReference>
<dbReference type="SUPFAM" id="SSF81665">
    <property type="entry name" value="Calcium ATPase, transmembrane domain M"/>
    <property type="match status" value="1"/>
</dbReference>
<keyword evidence="3" id="KW-0597">Phosphoprotein</keyword>
<dbReference type="AlphaFoldDB" id="A0A1F6NWL0"/>
<dbReference type="InterPro" id="IPR023298">
    <property type="entry name" value="ATPase_P-typ_TM_dom_sf"/>
</dbReference>
<accession>A0A1F6NWL0</accession>
<dbReference type="InterPro" id="IPR018303">
    <property type="entry name" value="ATPase_P-typ_P_site"/>
</dbReference>
<dbReference type="GO" id="GO:0030007">
    <property type="term" value="P:intracellular potassium ion homeostasis"/>
    <property type="evidence" value="ECO:0007669"/>
    <property type="project" value="TreeGrafter"/>
</dbReference>
<evidence type="ECO:0000256" key="6">
    <source>
        <dbReference type="ARBA" id="ARBA00022840"/>
    </source>
</evidence>
<feature type="transmembrane region" description="Helical" evidence="11">
    <location>
        <begin position="662"/>
        <end position="682"/>
    </location>
</feature>
<dbReference type="PRINTS" id="PR00120">
    <property type="entry name" value="HATPASE"/>
</dbReference>
<dbReference type="PRINTS" id="PR00119">
    <property type="entry name" value="CATATPASE"/>
</dbReference>
<dbReference type="GO" id="GO:0005391">
    <property type="term" value="F:P-type sodium:potassium-exchanging transporter activity"/>
    <property type="evidence" value="ECO:0007669"/>
    <property type="project" value="TreeGrafter"/>
</dbReference>
<feature type="transmembrane region" description="Helical" evidence="11">
    <location>
        <begin position="835"/>
        <end position="859"/>
    </location>
</feature>
<evidence type="ECO:0000256" key="5">
    <source>
        <dbReference type="ARBA" id="ARBA00022741"/>
    </source>
</evidence>
<keyword evidence="5" id="KW-0547">Nucleotide-binding</keyword>
<comment type="similarity">
    <text evidence="2">Belongs to the cation transport ATPase (P-type) (TC 3.A.3) family. Type IIA subfamily.</text>
</comment>
<dbReference type="Gene3D" id="3.40.50.1000">
    <property type="entry name" value="HAD superfamily/HAD-like"/>
    <property type="match status" value="1"/>
</dbReference>
<dbReference type="EMBL" id="MFQZ01000007">
    <property type="protein sequence ID" value="OGH88103.1"/>
    <property type="molecule type" value="Genomic_DNA"/>
</dbReference>
<dbReference type="SFLD" id="SFLDS00003">
    <property type="entry name" value="Haloacid_Dehalogenase"/>
    <property type="match status" value="1"/>
</dbReference>
<proteinExistence type="inferred from homology"/>
<dbReference type="GO" id="GO:0005886">
    <property type="term" value="C:plasma membrane"/>
    <property type="evidence" value="ECO:0007669"/>
    <property type="project" value="TreeGrafter"/>
</dbReference>
<evidence type="ECO:0000256" key="2">
    <source>
        <dbReference type="ARBA" id="ARBA00005675"/>
    </source>
</evidence>
<dbReference type="PANTHER" id="PTHR43294">
    <property type="entry name" value="SODIUM/POTASSIUM-TRANSPORTING ATPASE SUBUNIT ALPHA"/>
    <property type="match status" value="1"/>
</dbReference>
<feature type="transmembrane region" description="Helical" evidence="11">
    <location>
        <begin position="733"/>
        <end position="757"/>
    </location>
</feature>
<dbReference type="Pfam" id="PF00690">
    <property type="entry name" value="Cation_ATPase_N"/>
    <property type="match status" value="1"/>
</dbReference>
<comment type="caution">
    <text evidence="13">The sequence shown here is derived from an EMBL/GenBank/DDBJ whole genome shotgun (WGS) entry which is preliminary data.</text>
</comment>
<feature type="transmembrane region" description="Helical" evidence="11">
    <location>
        <begin position="694"/>
        <end position="712"/>
    </location>
</feature>
<evidence type="ECO:0000256" key="1">
    <source>
        <dbReference type="ARBA" id="ARBA00004127"/>
    </source>
</evidence>
<dbReference type="Gene3D" id="3.40.1110.10">
    <property type="entry name" value="Calcium-transporting ATPase, cytoplasmic domain N"/>
    <property type="match status" value="1"/>
</dbReference>
<dbReference type="PROSITE" id="PS00154">
    <property type="entry name" value="ATPASE_E1_E2"/>
    <property type="match status" value="1"/>
</dbReference>
<keyword evidence="6" id="KW-0067">ATP-binding</keyword>
<dbReference type="SFLD" id="SFLDG00002">
    <property type="entry name" value="C1.7:_P-type_atpase_like"/>
    <property type="match status" value="1"/>
</dbReference>
<dbReference type="SMART" id="SM00831">
    <property type="entry name" value="Cation_ATPase_N"/>
    <property type="match status" value="1"/>
</dbReference>
<evidence type="ECO:0000256" key="7">
    <source>
        <dbReference type="ARBA" id="ARBA00022842"/>
    </source>
</evidence>
<keyword evidence="4 11" id="KW-0812">Transmembrane</keyword>
<dbReference type="InterPro" id="IPR023299">
    <property type="entry name" value="ATPase_P-typ_cyto_dom_N"/>
</dbReference>
<feature type="transmembrane region" description="Helical" evidence="11">
    <location>
        <begin position="87"/>
        <end position="103"/>
    </location>
</feature>
<dbReference type="SUPFAM" id="SSF81653">
    <property type="entry name" value="Calcium ATPase, transduction domain A"/>
    <property type="match status" value="1"/>
</dbReference>
<dbReference type="Proteomes" id="UP000177907">
    <property type="component" value="Unassembled WGS sequence"/>
</dbReference>
<dbReference type="GO" id="GO:0012505">
    <property type="term" value="C:endomembrane system"/>
    <property type="evidence" value="ECO:0007669"/>
    <property type="project" value="UniProtKB-SubCell"/>
</dbReference>
<dbReference type="InterPro" id="IPR004014">
    <property type="entry name" value="ATPase_P-typ_cation-transptr_N"/>
</dbReference>
<dbReference type="Gene3D" id="2.70.150.10">
    <property type="entry name" value="Calcium-transporting ATPase, cytoplasmic transduction domain A"/>
    <property type="match status" value="1"/>
</dbReference>
<dbReference type="GO" id="GO:0006883">
    <property type="term" value="P:intracellular sodium ion homeostasis"/>
    <property type="evidence" value="ECO:0007669"/>
    <property type="project" value="TreeGrafter"/>
</dbReference>
<keyword evidence="9 11" id="KW-1133">Transmembrane helix</keyword>
<dbReference type="Gene3D" id="1.20.1110.10">
    <property type="entry name" value="Calcium-transporting ATPase, transmembrane domain"/>
    <property type="match status" value="2"/>
</dbReference>
<feature type="domain" description="Cation-transporting P-type ATPase N-terminal" evidence="12">
    <location>
        <begin position="9"/>
        <end position="83"/>
    </location>
</feature>
<dbReference type="InterPro" id="IPR044492">
    <property type="entry name" value="P_typ_ATPase_HD_dom"/>
</dbReference>
<feature type="transmembrane region" description="Helical" evidence="11">
    <location>
        <begin position="58"/>
        <end position="81"/>
    </location>
</feature>
<dbReference type="GO" id="GO:1902600">
    <property type="term" value="P:proton transmembrane transport"/>
    <property type="evidence" value="ECO:0007669"/>
    <property type="project" value="TreeGrafter"/>
</dbReference>
<keyword evidence="7" id="KW-0460">Magnesium</keyword>
<feature type="transmembrane region" description="Helical" evidence="11">
    <location>
        <begin position="802"/>
        <end position="823"/>
    </location>
</feature>
<sequence>MNSNIQTKKFWHLSFDETAELFATDIKKGLSEQDVQDRLLTFGKNTISASKKSAGLKIFLNQLKSPLILVLIVAGIVTLAISHYRDAVFIFVAVIVNSALGFYQENKAERALSELKTYLKQRARVIRAGKEREIDAEELVPGDIIRLAQGDRVPADARVLFVNDFQVDEAVLTGESLPVSKSIDISPELAGLSDQDSMIFAGTLVTQGVGAAIVCRTDSSTELGQIATLIATSENEKTPLQKAIINLSIYSSIALGALTVVVFGIGILVGYSPFDMFLTAVAIAVSAIPEGLPISMTVILAVGVERMAKRKGVVRKLVAAEALGSTTVILTDKTGTLTMAKMMLSKLIPFEINEEKLLARALINADVLIENPTDDPESWRMNGRIMETALVRSAGMRGLALAEITAKEHVLQNRPFNAVQKFSVSLVKESGKHLLVFFGAPDILLNHSSFGAKEKDALIEQIDTLALSGERVLGVATKEIAHTENFSIAKDVSLTGLSWNGLITFRDPIRPGIKHAIDRVREAGVKTVIMTGDHRGTAMAVAKEIGMKIDKQSVLDASELAQLSEVELRARLPGLVVIARVTPFDKLRIAKLYQAMGEVVAMTGDGVNDAPSIKQADVGIAMGSGTEVAQSVADLVLLDDNFETIVAAIEEGRQILGNIRKVLVYLLSNVADGLILIGGSLLTGLPLPLNPLQILWVNFFADSFPAISYAFEQEPDGLKHQPLKRGQIKLFDPVMKFLILVVGLSTSALLFVLYYFLTQLGYDEAIVRTFIFASFGTYTLLVALSVRSLDRSILSYPLFSNHYLNGGILVGLVLMAVAIYLPGLQAVFNTVALPFSWVVGVALVGLLNIVLIEIAKWFFRSRQIKLAK</sequence>
<dbReference type="InterPro" id="IPR006068">
    <property type="entry name" value="ATPase_P-typ_cation-transptr_C"/>
</dbReference>
<dbReference type="SUPFAM" id="SSF81660">
    <property type="entry name" value="Metal cation-transporting ATPase, ATP-binding domain N"/>
    <property type="match status" value="1"/>
</dbReference>
<name>A0A1F6NWL0_9BACT</name>
<dbReference type="NCBIfam" id="TIGR01494">
    <property type="entry name" value="ATPase_P-type"/>
    <property type="match status" value="3"/>
</dbReference>
<dbReference type="PANTHER" id="PTHR43294:SF20">
    <property type="entry name" value="P-TYPE ATPASE"/>
    <property type="match status" value="1"/>
</dbReference>
<organism evidence="13 14">
    <name type="scientific">Candidatus Magasanikbacteria bacterium RIFOXYC2_FULL_42_28</name>
    <dbReference type="NCBI Taxonomy" id="1798704"/>
    <lineage>
        <taxon>Bacteria</taxon>
        <taxon>Candidatus Magasanikiibacteriota</taxon>
    </lineage>
</organism>
<keyword evidence="8" id="KW-1278">Translocase</keyword>
<evidence type="ECO:0000256" key="11">
    <source>
        <dbReference type="SAM" id="Phobius"/>
    </source>
</evidence>
<dbReference type="InterPro" id="IPR050510">
    <property type="entry name" value="Cation_transp_ATPase_P-type"/>
</dbReference>
<dbReference type="SUPFAM" id="SSF56784">
    <property type="entry name" value="HAD-like"/>
    <property type="match status" value="1"/>
</dbReference>
<dbReference type="STRING" id="1798704.A3J93_05635"/>